<dbReference type="SUPFAM" id="SSF69593">
    <property type="entry name" value="Glycerol-3-phosphate (1)-acyltransferase"/>
    <property type="match status" value="1"/>
</dbReference>
<dbReference type="CDD" id="cd07989">
    <property type="entry name" value="LPLAT_AGPAT-like"/>
    <property type="match status" value="1"/>
</dbReference>
<feature type="domain" description="Phospholipid/glycerol acyltransferase" evidence="6">
    <location>
        <begin position="30"/>
        <end position="142"/>
    </location>
</feature>
<dbReference type="EMBL" id="VOPW01000001">
    <property type="protein sequence ID" value="TXC67436.1"/>
    <property type="molecule type" value="Genomic_DNA"/>
</dbReference>
<dbReference type="SMART" id="SM00563">
    <property type="entry name" value="PlsC"/>
    <property type="match status" value="1"/>
</dbReference>
<accession>A0A5C6U6B4</accession>
<gene>
    <name evidence="7" type="ORF">FSC37_02855</name>
</gene>
<dbReference type="GO" id="GO:0006654">
    <property type="term" value="P:phosphatidic acid biosynthetic process"/>
    <property type="evidence" value="ECO:0007669"/>
    <property type="project" value="TreeGrafter"/>
</dbReference>
<evidence type="ECO:0000313" key="7">
    <source>
        <dbReference type="EMBL" id="TXC67436.1"/>
    </source>
</evidence>
<evidence type="ECO:0000256" key="1">
    <source>
        <dbReference type="ARBA" id="ARBA00005189"/>
    </source>
</evidence>
<keyword evidence="3 7" id="KW-0808">Transferase</keyword>
<reference evidence="7 8" key="1">
    <citation type="submission" date="2019-08" db="EMBL/GenBank/DDBJ databases">
        <authorList>
            <person name="Khan S.A."/>
            <person name="Jeon C.O."/>
            <person name="Jeong S.E."/>
        </authorList>
    </citation>
    <scope>NUCLEOTIDE SEQUENCE [LARGE SCALE GENOMIC DNA]</scope>
    <source>
        <strain evidence="8">IMCC1728</strain>
    </source>
</reference>
<dbReference type="InterPro" id="IPR002123">
    <property type="entry name" value="Plipid/glycerol_acylTrfase"/>
</dbReference>
<dbReference type="Proteomes" id="UP000321832">
    <property type="component" value="Unassembled WGS sequence"/>
</dbReference>
<sequence length="210" mass="22623">MGHVGRWSARMLRSLGITLRAQGTVHSGPVLIVANHISWVDILAINAIHPARFVSKADVKHWPFIGYPVASGGTLFIERERKRDALRVVHQIAEALKGGDIVAVFPEGTTSDGHGVLPFHANLLQAAIATEAPVQPLVLRYRDAHSAVSAAPAYVGDTSLVASLWATVTADKLVADVRVENAQGARHADRRALAEHLREIIVGRLNEGRA</sequence>
<comment type="caution">
    <text evidence="7">The sequence shown here is derived from an EMBL/GenBank/DDBJ whole genome shotgun (WGS) entry which is preliminary data.</text>
</comment>
<comment type="pathway">
    <text evidence="1">Lipid metabolism.</text>
</comment>
<dbReference type="AlphaFoldDB" id="A0A5C6U6B4"/>
<proteinExistence type="predicted"/>
<keyword evidence="8" id="KW-1185">Reference proteome</keyword>
<dbReference type="Pfam" id="PF01553">
    <property type="entry name" value="Acyltransferase"/>
    <property type="match status" value="1"/>
</dbReference>
<keyword evidence="5 7" id="KW-0012">Acyltransferase</keyword>
<dbReference type="PANTHER" id="PTHR10434">
    <property type="entry name" value="1-ACYL-SN-GLYCEROL-3-PHOSPHATE ACYLTRANSFERASE"/>
    <property type="match status" value="1"/>
</dbReference>
<protein>
    <submittedName>
        <fullName evidence="7">1-acyl-sn-glycerol-3-phosphate acyltransferase</fullName>
    </submittedName>
</protein>
<name>A0A5C6U6B4_9BURK</name>
<dbReference type="GO" id="GO:0003841">
    <property type="term" value="F:1-acylglycerol-3-phosphate O-acyltransferase activity"/>
    <property type="evidence" value="ECO:0007669"/>
    <property type="project" value="TreeGrafter"/>
</dbReference>
<evidence type="ECO:0000259" key="6">
    <source>
        <dbReference type="SMART" id="SM00563"/>
    </source>
</evidence>
<evidence type="ECO:0000256" key="3">
    <source>
        <dbReference type="ARBA" id="ARBA00022679"/>
    </source>
</evidence>
<organism evidence="7 8">
    <name type="scientific">Piscinibacter aquaticus</name>
    <dbReference type="NCBI Taxonomy" id="392597"/>
    <lineage>
        <taxon>Bacteria</taxon>
        <taxon>Pseudomonadati</taxon>
        <taxon>Pseudomonadota</taxon>
        <taxon>Betaproteobacteria</taxon>
        <taxon>Burkholderiales</taxon>
        <taxon>Sphaerotilaceae</taxon>
        <taxon>Piscinibacter</taxon>
    </lineage>
</organism>
<keyword evidence="4" id="KW-0443">Lipid metabolism</keyword>
<evidence type="ECO:0000256" key="4">
    <source>
        <dbReference type="ARBA" id="ARBA00023098"/>
    </source>
</evidence>
<evidence type="ECO:0000256" key="2">
    <source>
        <dbReference type="ARBA" id="ARBA00022516"/>
    </source>
</evidence>
<evidence type="ECO:0000313" key="8">
    <source>
        <dbReference type="Proteomes" id="UP000321832"/>
    </source>
</evidence>
<evidence type="ECO:0000256" key="5">
    <source>
        <dbReference type="ARBA" id="ARBA00023315"/>
    </source>
</evidence>
<dbReference type="PANTHER" id="PTHR10434:SF64">
    <property type="entry name" value="1-ACYL-SN-GLYCEROL-3-PHOSPHATE ACYLTRANSFERASE-RELATED"/>
    <property type="match status" value="1"/>
</dbReference>
<keyword evidence="2" id="KW-0444">Lipid biosynthesis</keyword>